<dbReference type="PRINTS" id="PR00952">
    <property type="entry name" value="TYPE3IMQPROT"/>
</dbReference>
<reference evidence="9" key="1">
    <citation type="submission" date="2016-05" db="EMBL/GenBank/DDBJ databases">
        <authorList>
            <person name="Li Y."/>
        </authorList>
    </citation>
    <scope>NUCLEOTIDE SEQUENCE [LARGE SCALE GENOMIC DNA]</scope>
    <source>
        <strain evidence="9">YIC4027</strain>
    </source>
</reference>
<dbReference type="Proteomes" id="UP000094342">
    <property type="component" value="Unassembled WGS sequence"/>
</dbReference>
<dbReference type="PANTHER" id="PTHR34040">
    <property type="entry name" value="FLAGELLAR BIOSYNTHETIC PROTEIN FLIQ"/>
    <property type="match status" value="1"/>
</dbReference>
<protein>
    <submittedName>
        <fullName evidence="8">EscS/YscS/HrcS family type III secretion system export apparatus protein</fullName>
    </submittedName>
</protein>
<evidence type="ECO:0000256" key="4">
    <source>
        <dbReference type="ARBA" id="ARBA00022692"/>
    </source>
</evidence>
<dbReference type="InterPro" id="IPR002191">
    <property type="entry name" value="Bac_export_3"/>
</dbReference>
<sequence>MTQSSIFTFMNQSLVVFMIWILPPLIASVIVGLVVGIIQAATQIQDESLPLTVKLLIVVAVISLFAPVLSAPLLRLAYQIFAEFPTMTPSYQP</sequence>
<evidence type="ECO:0000256" key="3">
    <source>
        <dbReference type="ARBA" id="ARBA00022475"/>
    </source>
</evidence>
<keyword evidence="3" id="KW-1003">Cell membrane</keyword>
<dbReference type="AlphaFoldDB" id="A0A1E3VDX6"/>
<evidence type="ECO:0000256" key="1">
    <source>
        <dbReference type="ARBA" id="ARBA00004651"/>
    </source>
</evidence>
<dbReference type="OrthoDB" id="9806440at2"/>
<evidence type="ECO:0000256" key="2">
    <source>
        <dbReference type="ARBA" id="ARBA00006156"/>
    </source>
</evidence>
<proteinExistence type="inferred from homology"/>
<dbReference type="GO" id="GO:0005886">
    <property type="term" value="C:plasma membrane"/>
    <property type="evidence" value="ECO:0007669"/>
    <property type="project" value="UniProtKB-SubCell"/>
</dbReference>
<dbReference type="EMBL" id="LYBW01000054">
    <property type="protein sequence ID" value="ODR91788.1"/>
    <property type="molecule type" value="Genomic_DNA"/>
</dbReference>
<comment type="subcellular location">
    <subcellularLocation>
        <location evidence="1">Cell membrane</location>
        <topology evidence="1">Multi-pass membrane protein</topology>
    </subcellularLocation>
</comment>
<evidence type="ECO:0000256" key="6">
    <source>
        <dbReference type="ARBA" id="ARBA00023136"/>
    </source>
</evidence>
<evidence type="ECO:0000313" key="8">
    <source>
        <dbReference type="EMBL" id="ODR91788.1"/>
    </source>
</evidence>
<dbReference type="Pfam" id="PF01313">
    <property type="entry name" value="Bac_export_3"/>
    <property type="match status" value="1"/>
</dbReference>
<feature type="transmembrane region" description="Helical" evidence="7">
    <location>
        <begin position="14"/>
        <end position="41"/>
    </location>
</feature>
<dbReference type="PANTHER" id="PTHR34040:SF7">
    <property type="entry name" value="SURFACE PRESENTATION OF ANTIGENS PROTEIN SPAQ"/>
    <property type="match status" value="1"/>
</dbReference>
<comment type="caution">
    <text evidence="8">The sequence shown here is derived from an EMBL/GenBank/DDBJ whole genome shotgun (WGS) entry which is preliminary data.</text>
</comment>
<keyword evidence="4 7" id="KW-0812">Transmembrane</keyword>
<evidence type="ECO:0000313" key="9">
    <source>
        <dbReference type="Proteomes" id="UP000094342"/>
    </source>
</evidence>
<evidence type="ECO:0000256" key="7">
    <source>
        <dbReference type="SAM" id="Phobius"/>
    </source>
</evidence>
<gene>
    <name evidence="8" type="ORF">A8M32_08675</name>
</gene>
<dbReference type="GO" id="GO:0009306">
    <property type="term" value="P:protein secretion"/>
    <property type="evidence" value="ECO:0007669"/>
    <property type="project" value="InterPro"/>
</dbReference>
<organism evidence="8 9">
    <name type="scientific">Sinorhizobium alkalisoli</name>
    <dbReference type="NCBI Taxonomy" id="1752398"/>
    <lineage>
        <taxon>Bacteria</taxon>
        <taxon>Pseudomonadati</taxon>
        <taxon>Pseudomonadota</taxon>
        <taxon>Alphaproteobacteria</taxon>
        <taxon>Hyphomicrobiales</taxon>
        <taxon>Rhizobiaceae</taxon>
        <taxon>Sinorhizobium/Ensifer group</taxon>
        <taxon>Sinorhizobium</taxon>
    </lineage>
</organism>
<accession>A0A1E3VDX6</accession>
<keyword evidence="5 7" id="KW-1133">Transmembrane helix</keyword>
<dbReference type="STRING" id="1752398.A8M32_08675"/>
<feature type="transmembrane region" description="Helical" evidence="7">
    <location>
        <begin position="53"/>
        <end position="74"/>
    </location>
</feature>
<keyword evidence="9" id="KW-1185">Reference proteome</keyword>
<evidence type="ECO:0000256" key="5">
    <source>
        <dbReference type="ARBA" id="ARBA00022989"/>
    </source>
</evidence>
<name>A0A1E3VDX6_9HYPH</name>
<comment type="similarity">
    <text evidence="2">Belongs to the FliQ/MopD/SpaQ family.</text>
</comment>
<keyword evidence="6 7" id="KW-0472">Membrane</keyword>